<evidence type="ECO:0000256" key="2">
    <source>
        <dbReference type="ARBA" id="ARBA00022737"/>
    </source>
</evidence>
<protein>
    <recommendedName>
        <fullName evidence="6">Peptidase C14 caspase domain-containing protein</fullName>
    </recommendedName>
</protein>
<comment type="caution">
    <text evidence="5">The sequence shown here is derived from an EMBL/GenBank/DDBJ whole genome shotgun (WGS) entry which is preliminary data.</text>
</comment>
<evidence type="ECO:0008006" key="6">
    <source>
        <dbReference type="Google" id="ProtNLM"/>
    </source>
</evidence>
<feature type="repeat" description="WD" evidence="3">
    <location>
        <begin position="1264"/>
        <end position="1308"/>
    </location>
</feature>
<dbReference type="SMART" id="SM00320">
    <property type="entry name" value="WD40"/>
    <property type="match status" value="10"/>
</dbReference>
<dbReference type="Pfam" id="PF00400">
    <property type="entry name" value="WD40"/>
    <property type="match status" value="6"/>
</dbReference>
<feature type="compositionally biased region" description="Basic and acidic residues" evidence="4">
    <location>
        <begin position="293"/>
        <end position="306"/>
    </location>
</feature>
<reference evidence="5" key="1">
    <citation type="submission" date="2018-10" db="EMBL/GenBank/DDBJ databases">
        <authorList>
            <person name="Hariharan J."/>
            <person name="Choudoir M.J."/>
            <person name="Diebold P."/>
            <person name="Panke-Buisse K."/>
            <person name="Campbell A.N."/>
            <person name="Buckley D.H."/>
        </authorList>
    </citation>
    <scope>NUCLEOTIDE SEQUENCE</scope>
    <source>
        <strain evidence="5">Gb1</strain>
    </source>
</reference>
<accession>A0A652KWU0</accession>
<sequence>MRGERVEIELTGRTRQPAAGRGQGSAPAGLLVTLAVEDDTQAFGAAVDEQLRAVRAWWRDGPLGARFDVIETRAPRRRHDVELFLESAGLREAEPDVPLVLFVTGHGLAGAGSRHYLLLPESDRGRLLATTLPTCDVIVAALDSCAQDVLVIVNLCEAAGIGSELLSSMRDLAPGREQKNRLNVLATTGDRTAVLGLEFATILQEAHAWSRRAGGITRPHLSMAEFMEALRAATDTVNMRDHRRIEGPRPILTASLDSPTAAIPNPGYLAQASPLDDDLEPGSSGPGGPEPGHWLEKASGRPRPEDTGWYFSGREELNRQVADFLQGPAGVLIVTGTAASGKSAVLGRAVTLSASAFRLSEEYDAAVRDSPAAAVPPDGAITAAVSARNRSSFDLLEALCTALGAWERHVEQGDVRQGQENLRALLTNSASVVTIVVDSVDEALSPARCVSDVLAPLAALIAPGPALGRVPGQTGSAPRGAVGRGLRLLLGVRSSSPGPLAPAGLRGTSLTSVLHAAFPSARELRTDGEGTESDIGRYTRALLENADGWGEPERAEAADLVARQVQPSFLDAQRAAEQLRSGGPSLLRDREWLAQLADGTAGLLMADLRAAAGDLPPAEALALLRATAFAQGRGMAWGEVWPAAAGAILGHPLAAADGKIDRLLHSSLSGYLSHDVEDERIVYRPAHARLTDILRRSPPWTDDTDGGTSGTDDTERTPDGAAGDERAAHAAISTALARTSERTQGEPPPPYIRRHLAEHAQLGGVLDDAHVPVCVLPWETSGSIRGLLASTTGGGPRGWLEAYAVIEPYVTRADAASRLAGLHLAHTALNHPGVPHPLLPVGSVPPGSPLRVLWSWWTPPTNVLATTVHRVNVLAPVVDADGETLLATGDERGGIEFIDPATGGRIGDRLLAHDGAVRSLTSVRHPAGLVLASGSGDGTVRIREMLTGGLVSQVGNPGTVWADDVTGYLDGDGHPVVVSGKGDGTLTHWSETGEVRAPVSVGPAARICVTTVRREDGSLLLVSAGESLSAWSPSGVDALHTWPLSGQPGQELRVLAPTRRPGEVAAGHADGTVVVWDVTTGGRTILGGPGHPVTALVALDIGGRHVLAAGNGRVIDLWEIAGTRRAGRLAGHSDVVTALAALPLSGGDVLASTAEDRTVRLWDRAALLRALDGGTAEVHRPAVAALSADAGDTPLLAVATTESITLWDPRTGNPEGGTDIHPAGEPPALVWARRPSSRTLLWAAPDHSIRLWDADARRSPAIRLRGHTQRVTCLASCTTAEGREVVLSGGRDHRVALWDLDGPALSRTWSAHRLPVLAVAAASGLNNDWFASGSSDGTVCLWSVDDSAPTAVLACDQGMVESLAVNALPQAGLPPYLVSGGSDGSVRLWDLLTARPLGQPLLGHTASVNAVAAWSAEGVGPFVASASRDGTLRIWDAATGRALMRLAMTVPVRTLAARPSEAEPGRVTLTAAGHAGAVLMELDVRDL</sequence>
<feature type="compositionally biased region" description="Basic and acidic residues" evidence="4">
    <location>
        <begin position="713"/>
        <end position="727"/>
    </location>
</feature>
<proteinExistence type="predicted"/>
<evidence type="ECO:0000313" key="5">
    <source>
        <dbReference type="EMBL" id="TXS27388.1"/>
    </source>
</evidence>
<feature type="region of interest" description="Disordered" evidence="4">
    <location>
        <begin position="694"/>
        <end position="727"/>
    </location>
</feature>
<dbReference type="InterPro" id="IPR036322">
    <property type="entry name" value="WD40_repeat_dom_sf"/>
</dbReference>
<feature type="repeat" description="WD" evidence="3">
    <location>
        <begin position="1401"/>
        <end position="1445"/>
    </location>
</feature>
<feature type="repeat" description="WD" evidence="3">
    <location>
        <begin position="1309"/>
        <end position="1352"/>
    </location>
</feature>
<dbReference type="InterPro" id="IPR020472">
    <property type="entry name" value="WD40_PAC1"/>
</dbReference>
<dbReference type="PROSITE" id="PS50294">
    <property type="entry name" value="WD_REPEATS_REGION"/>
    <property type="match status" value="2"/>
</dbReference>
<name>A0A652KWU0_9ACTN</name>
<evidence type="ECO:0000256" key="3">
    <source>
        <dbReference type="PROSITE-ProRule" id="PRU00221"/>
    </source>
</evidence>
<dbReference type="RefSeq" id="WP_147983842.1">
    <property type="nucleotide sequence ID" value="NZ_RDBM01000035.1"/>
</dbReference>
<evidence type="ECO:0000256" key="4">
    <source>
        <dbReference type="SAM" id="MobiDB-lite"/>
    </source>
</evidence>
<dbReference type="InterPro" id="IPR019775">
    <property type="entry name" value="WD40_repeat_CS"/>
</dbReference>
<dbReference type="InterPro" id="IPR015943">
    <property type="entry name" value="WD40/YVTN_repeat-like_dom_sf"/>
</dbReference>
<feature type="repeat" description="WD" evidence="3">
    <location>
        <begin position="1376"/>
        <end position="1399"/>
    </location>
</feature>
<feature type="repeat" description="WD" evidence="3">
    <location>
        <begin position="1129"/>
        <end position="1163"/>
    </location>
</feature>
<dbReference type="CDD" id="cd00200">
    <property type="entry name" value="WD40"/>
    <property type="match status" value="1"/>
</dbReference>
<evidence type="ECO:0000256" key="1">
    <source>
        <dbReference type="ARBA" id="ARBA00022574"/>
    </source>
</evidence>
<feature type="region of interest" description="Disordered" evidence="4">
    <location>
        <begin position="255"/>
        <end position="308"/>
    </location>
</feature>
<dbReference type="EMBL" id="RDBM01000035">
    <property type="protein sequence ID" value="TXS27388.1"/>
    <property type="molecule type" value="Genomic_DNA"/>
</dbReference>
<dbReference type="PROSITE" id="PS00678">
    <property type="entry name" value="WD_REPEATS_1"/>
    <property type="match status" value="3"/>
</dbReference>
<keyword evidence="2" id="KW-0677">Repeat</keyword>
<gene>
    <name evidence="5" type="ORF">EAO74_15270</name>
</gene>
<dbReference type="SUPFAM" id="SSF50978">
    <property type="entry name" value="WD40 repeat-like"/>
    <property type="match status" value="2"/>
</dbReference>
<dbReference type="PROSITE" id="PS50082">
    <property type="entry name" value="WD_REPEATS_2"/>
    <property type="match status" value="5"/>
</dbReference>
<dbReference type="Gene3D" id="2.130.10.10">
    <property type="entry name" value="YVTN repeat-like/Quinoprotein amine dehydrogenase"/>
    <property type="match status" value="3"/>
</dbReference>
<dbReference type="InterPro" id="IPR001680">
    <property type="entry name" value="WD40_rpt"/>
</dbReference>
<keyword evidence="1 3" id="KW-0853">WD repeat</keyword>
<dbReference type="PANTHER" id="PTHR22847:SF637">
    <property type="entry name" value="WD REPEAT DOMAIN 5B"/>
    <property type="match status" value="1"/>
</dbReference>
<dbReference type="PANTHER" id="PTHR22847">
    <property type="entry name" value="WD40 REPEAT PROTEIN"/>
    <property type="match status" value="1"/>
</dbReference>
<organism evidence="5">
    <name type="scientific">Streptomyces sp. gb1(2016)</name>
    <dbReference type="NCBI Taxonomy" id="1828321"/>
    <lineage>
        <taxon>Bacteria</taxon>
        <taxon>Bacillati</taxon>
        <taxon>Actinomycetota</taxon>
        <taxon>Actinomycetes</taxon>
        <taxon>Kitasatosporales</taxon>
        <taxon>Streptomycetaceae</taxon>
        <taxon>Streptomyces</taxon>
    </lineage>
</organism>
<dbReference type="PRINTS" id="PR00320">
    <property type="entry name" value="GPROTEINBRPT"/>
</dbReference>